<protein>
    <submittedName>
        <fullName evidence="2">Uncharacterized protein</fullName>
    </submittedName>
</protein>
<dbReference type="Proteomes" id="UP001153269">
    <property type="component" value="Unassembled WGS sequence"/>
</dbReference>
<comment type="caution">
    <text evidence="2">The sequence shown here is derived from an EMBL/GenBank/DDBJ whole genome shotgun (WGS) entry which is preliminary data.</text>
</comment>
<keyword evidence="3" id="KW-1185">Reference proteome</keyword>
<reference evidence="2" key="1">
    <citation type="submission" date="2020-03" db="EMBL/GenBank/DDBJ databases">
        <authorList>
            <person name="Weist P."/>
        </authorList>
    </citation>
    <scope>NUCLEOTIDE SEQUENCE</scope>
</reference>
<evidence type="ECO:0000256" key="1">
    <source>
        <dbReference type="SAM" id="MobiDB-lite"/>
    </source>
</evidence>
<dbReference type="AlphaFoldDB" id="A0A9N7Z4A4"/>
<evidence type="ECO:0000313" key="2">
    <source>
        <dbReference type="EMBL" id="CAB1449312.1"/>
    </source>
</evidence>
<dbReference type="EMBL" id="CADEAL010004010">
    <property type="protein sequence ID" value="CAB1449312.1"/>
    <property type="molecule type" value="Genomic_DNA"/>
</dbReference>
<accession>A0A9N7Z4A4</accession>
<gene>
    <name evidence="2" type="ORF">PLEPLA_LOCUS36993</name>
</gene>
<evidence type="ECO:0000313" key="3">
    <source>
        <dbReference type="Proteomes" id="UP001153269"/>
    </source>
</evidence>
<name>A0A9N7Z4A4_PLEPL</name>
<proteinExistence type="predicted"/>
<sequence length="149" mass="15936">MADVDPGPVCFLLFLNRSDLQGTRRVTVKVKGEKHISREQATTQKTQRESGGGGLSLCGPPESRGVWQFIGELMDELAGGEAGSGCGRSLAFPLFPGCCCSSLKIQHLLLPAPVTSPSGAGVKEAQPTPSKIHNDWRSPLRSGGLWSYW</sequence>
<feature type="region of interest" description="Disordered" evidence="1">
    <location>
        <begin position="33"/>
        <end position="57"/>
    </location>
</feature>
<organism evidence="2 3">
    <name type="scientific">Pleuronectes platessa</name>
    <name type="common">European plaice</name>
    <dbReference type="NCBI Taxonomy" id="8262"/>
    <lineage>
        <taxon>Eukaryota</taxon>
        <taxon>Metazoa</taxon>
        <taxon>Chordata</taxon>
        <taxon>Craniata</taxon>
        <taxon>Vertebrata</taxon>
        <taxon>Euteleostomi</taxon>
        <taxon>Actinopterygii</taxon>
        <taxon>Neopterygii</taxon>
        <taxon>Teleostei</taxon>
        <taxon>Neoteleostei</taxon>
        <taxon>Acanthomorphata</taxon>
        <taxon>Carangaria</taxon>
        <taxon>Pleuronectiformes</taxon>
        <taxon>Pleuronectoidei</taxon>
        <taxon>Pleuronectidae</taxon>
        <taxon>Pleuronectes</taxon>
    </lineage>
</organism>